<reference evidence="3 4" key="1">
    <citation type="submission" date="2019-05" db="EMBL/GenBank/DDBJ databases">
        <title>Genomes sequences of two Nocardia cyriacigeorgica environmental isolates, type strains Nocardia asteroides ATCC 19247 and Nocardia cyriacigeorgica DSM 44484.</title>
        <authorList>
            <person name="Vautrin F."/>
            <person name="Bergeron E."/>
            <person name="Dubost A."/>
            <person name="Abrouk D."/>
            <person name="Rodriguez Nava V."/>
            <person name="Pujic P."/>
        </authorList>
    </citation>
    <scope>NUCLEOTIDE SEQUENCE [LARGE SCALE GENOMIC DNA]</scope>
    <source>
        <strain evidence="3 4">EML 446</strain>
    </source>
</reference>
<protein>
    <submittedName>
        <fullName evidence="3">Thermonuclease family protein</fullName>
    </submittedName>
</protein>
<feature type="compositionally biased region" description="Low complexity" evidence="1">
    <location>
        <begin position="38"/>
        <end position="48"/>
    </location>
</feature>
<dbReference type="InterPro" id="IPR016071">
    <property type="entry name" value="Staphylococal_nuclease_OB-fold"/>
</dbReference>
<dbReference type="PROSITE" id="PS50830">
    <property type="entry name" value="TNASE_3"/>
    <property type="match status" value="1"/>
</dbReference>
<dbReference type="SMART" id="SM00318">
    <property type="entry name" value="SNc"/>
    <property type="match status" value="1"/>
</dbReference>
<feature type="domain" description="TNase-like" evidence="2">
    <location>
        <begin position="81"/>
        <end position="222"/>
    </location>
</feature>
<dbReference type="Pfam" id="PF00565">
    <property type="entry name" value="SNase"/>
    <property type="match status" value="1"/>
</dbReference>
<feature type="region of interest" description="Disordered" evidence="1">
    <location>
        <begin position="24"/>
        <end position="81"/>
    </location>
</feature>
<name>A0A5R8P0H7_9NOCA</name>
<proteinExistence type="predicted"/>
<dbReference type="Proteomes" id="UP000306378">
    <property type="component" value="Unassembled WGS sequence"/>
</dbReference>
<accession>A0A5R8P0H7</accession>
<evidence type="ECO:0000313" key="4">
    <source>
        <dbReference type="Proteomes" id="UP000306378"/>
    </source>
</evidence>
<evidence type="ECO:0000256" key="1">
    <source>
        <dbReference type="SAM" id="MobiDB-lite"/>
    </source>
</evidence>
<sequence length="326" mass="33326">MAGRAKLVAAVAGVSALVGIGIGVAPDPEPERTATVQSTAPTTPGPAASSPPPVDETEAVTSAGAPTGRTDIAAPAQVPGDTQQAVVRRIVDGDTLEVAAVAAGPVLTSADAVHVRLLEINSPETKDPDQSAQCYGPEATAELTRLAPPGSTVWVQRDRELLDRYDRHLLYLWNAEGEFVNLAMVQSGHAEAVLYPPNDKHWPTIGAAQSTARSASVGAWSACPVFGRPEPEASAPPVPSAPPLPNPPPVPNPPPAPSAPPPPPVAPFVPDPEPVPTQDPPVQSGLPSQRLGPDTDCSDYPGPVIVAPGDPHRLDGDGDGIGCDGN</sequence>
<dbReference type="AlphaFoldDB" id="A0A5R8P0H7"/>
<feature type="region of interest" description="Disordered" evidence="1">
    <location>
        <begin position="228"/>
        <end position="326"/>
    </location>
</feature>
<gene>
    <name evidence="3" type="ORF">FEK34_05875</name>
</gene>
<evidence type="ECO:0000313" key="3">
    <source>
        <dbReference type="EMBL" id="TLF81172.1"/>
    </source>
</evidence>
<comment type="caution">
    <text evidence="3">The sequence shown here is derived from an EMBL/GenBank/DDBJ whole genome shotgun (WGS) entry which is preliminary data.</text>
</comment>
<dbReference type="RefSeq" id="WP_138446797.1">
    <property type="nucleotide sequence ID" value="NZ_VBUT01000002.1"/>
</dbReference>
<evidence type="ECO:0000259" key="2">
    <source>
        <dbReference type="PROSITE" id="PS50830"/>
    </source>
</evidence>
<dbReference type="EMBL" id="VBUT01000002">
    <property type="protein sequence ID" value="TLF81172.1"/>
    <property type="molecule type" value="Genomic_DNA"/>
</dbReference>
<dbReference type="SUPFAM" id="SSF50199">
    <property type="entry name" value="Staphylococcal nuclease"/>
    <property type="match status" value="1"/>
</dbReference>
<feature type="compositionally biased region" description="Pro residues" evidence="1">
    <location>
        <begin position="234"/>
        <end position="279"/>
    </location>
</feature>
<organism evidence="3 4">
    <name type="scientific">Nocardia cyriacigeorgica</name>
    <dbReference type="NCBI Taxonomy" id="135487"/>
    <lineage>
        <taxon>Bacteria</taxon>
        <taxon>Bacillati</taxon>
        <taxon>Actinomycetota</taxon>
        <taxon>Actinomycetes</taxon>
        <taxon>Mycobacteriales</taxon>
        <taxon>Nocardiaceae</taxon>
        <taxon>Nocardia</taxon>
    </lineage>
</organism>
<dbReference type="Gene3D" id="2.40.50.90">
    <property type="match status" value="1"/>
</dbReference>
<dbReference type="InterPro" id="IPR035437">
    <property type="entry name" value="SNase_OB-fold_sf"/>
</dbReference>